<evidence type="ECO:0000256" key="1">
    <source>
        <dbReference type="ARBA" id="ARBA00004141"/>
    </source>
</evidence>
<dbReference type="Pfam" id="PF13813">
    <property type="entry name" value="MBOAT_2"/>
    <property type="match status" value="1"/>
</dbReference>
<evidence type="ECO:0000256" key="5">
    <source>
        <dbReference type="SAM" id="Phobius"/>
    </source>
</evidence>
<gene>
    <name evidence="7" type="ORF">LECACI_7A009625</name>
</gene>
<evidence type="ECO:0000259" key="6">
    <source>
        <dbReference type="Pfam" id="PF13813"/>
    </source>
</evidence>
<keyword evidence="3 5" id="KW-1133">Transmembrane helix</keyword>
<evidence type="ECO:0000256" key="4">
    <source>
        <dbReference type="ARBA" id="ARBA00023136"/>
    </source>
</evidence>
<comment type="subcellular location">
    <subcellularLocation>
        <location evidence="1">Membrane</location>
        <topology evidence="1">Multi-pass membrane protein</topology>
    </subcellularLocation>
</comment>
<organism evidence="7 8">
    <name type="scientific">Lecanosticta acicola</name>
    <dbReference type="NCBI Taxonomy" id="111012"/>
    <lineage>
        <taxon>Eukaryota</taxon>
        <taxon>Fungi</taxon>
        <taxon>Dikarya</taxon>
        <taxon>Ascomycota</taxon>
        <taxon>Pezizomycotina</taxon>
        <taxon>Dothideomycetes</taxon>
        <taxon>Dothideomycetidae</taxon>
        <taxon>Mycosphaerellales</taxon>
        <taxon>Mycosphaerellaceae</taxon>
        <taxon>Lecanosticta</taxon>
    </lineage>
</organism>
<dbReference type="AlphaFoldDB" id="A0AAI8Z8M1"/>
<evidence type="ECO:0000313" key="8">
    <source>
        <dbReference type="Proteomes" id="UP001296104"/>
    </source>
</evidence>
<feature type="transmembrane region" description="Helical" evidence="5">
    <location>
        <begin position="193"/>
        <end position="209"/>
    </location>
</feature>
<dbReference type="EMBL" id="CAVMBE010000118">
    <property type="protein sequence ID" value="CAK4034467.1"/>
    <property type="molecule type" value="Genomic_DNA"/>
</dbReference>
<keyword evidence="2 5" id="KW-0812">Transmembrane</keyword>
<feature type="transmembrane region" description="Helical" evidence="5">
    <location>
        <begin position="53"/>
        <end position="75"/>
    </location>
</feature>
<keyword evidence="4 5" id="KW-0472">Membrane</keyword>
<sequence>MAPPILPVLSFIAAGTLALAFRSKLTDWAVSLLGLALLVKIALDGVEGPVGEVWIFGMAVSGLVVKFWNYVLVLAPGDLQYSSTRSARRDSSRRVGQSAKKVKQAVSLAQSAWDRLLDGLDLMLCGRGIGRKFELRSLYRHHQAPPRAGIFVCQQIYGAAWRFLILDLLRYLLCKTPLASRTEHQLLRGPLDYGVLVTIAFGAFVWQWTRWRMEFQYQLACILGVSLGWGTPADWPPIFGSWKQAWSVRRCWSHAWHHNLRLQTEPPTNWFVRDVCGAQGKSAFAKYGRVAGVFLVACVIHMYGRLLAGADLRVDGNYFFGQCVLIVVEDWFQSMVYRNGWIGEDSKVGVWGGYVWTFVVQCWTIAWWTDELVRKGWLAEPVFNVSVVDVVVPWLQGQFGQKAY</sequence>
<protein>
    <recommendedName>
        <fullName evidence="6">Wax synthase domain-containing protein</fullName>
    </recommendedName>
</protein>
<name>A0AAI8Z8M1_9PEZI</name>
<evidence type="ECO:0000313" key="7">
    <source>
        <dbReference type="EMBL" id="CAK4034467.1"/>
    </source>
</evidence>
<evidence type="ECO:0000256" key="2">
    <source>
        <dbReference type="ARBA" id="ARBA00022692"/>
    </source>
</evidence>
<feature type="domain" description="Wax synthase" evidence="6">
    <location>
        <begin position="235"/>
        <end position="311"/>
    </location>
</feature>
<keyword evidence="8" id="KW-1185">Reference proteome</keyword>
<evidence type="ECO:0000256" key="3">
    <source>
        <dbReference type="ARBA" id="ARBA00022989"/>
    </source>
</evidence>
<dbReference type="Proteomes" id="UP001296104">
    <property type="component" value="Unassembled WGS sequence"/>
</dbReference>
<reference evidence="7" key="1">
    <citation type="submission" date="2023-11" db="EMBL/GenBank/DDBJ databases">
        <authorList>
            <person name="Alioto T."/>
            <person name="Alioto T."/>
            <person name="Gomez Garrido J."/>
        </authorList>
    </citation>
    <scope>NUCLEOTIDE SEQUENCE</scope>
</reference>
<dbReference type="InterPro" id="IPR032805">
    <property type="entry name" value="Wax_synthase_dom"/>
</dbReference>
<comment type="caution">
    <text evidence="7">The sequence shown here is derived from an EMBL/GenBank/DDBJ whole genome shotgun (WGS) entry which is preliminary data.</text>
</comment>
<proteinExistence type="predicted"/>
<dbReference type="GO" id="GO:0016020">
    <property type="term" value="C:membrane"/>
    <property type="evidence" value="ECO:0007669"/>
    <property type="project" value="UniProtKB-SubCell"/>
</dbReference>
<accession>A0AAI8Z8M1</accession>